<dbReference type="EMBL" id="CAJJDM010000004">
    <property type="protein sequence ID" value="CAD8044803.1"/>
    <property type="molecule type" value="Genomic_DNA"/>
</dbReference>
<protein>
    <submittedName>
        <fullName evidence="2">Uncharacterized protein</fullName>
    </submittedName>
</protein>
<evidence type="ECO:0000313" key="3">
    <source>
        <dbReference type="Proteomes" id="UP000688137"/>
    </source>
</evidence>
<feature type="compositionally biased region" description="Low complexity" evidence="1">
    <location>
        <begin position="68"/>
        <end position="81"/>
    </location>
</feature>
<dbReference type="Proteomes" id="UP000688137">
    <property type="component" value="Unassembled WGS sequence"/>
</dbReference>
<sequence length="172" mass="20257">MFFNVFQQFQGSKCSSMQNLSGKQNKGSPAERYLSRIELSDHIRNFSLEMKFRTKHRNQQNLKKMRGNQQTQNKEQIQQMNKRQNQTDTSEMRIRETYVRNLNLIPPQHFSESWSVNMNGNSIGKRKDDTPTKNLRTASPSAPLIFLNLIRETFYKSSEMQNKPQHIILFLG</sequence>
<gene>
    <name evidence="2" type="ORF">PPRIM_AZ9-3.1.T0080372</name>
</gene>
<organism evidence="2 3">
    <name type="scientific">Paramecium primaurelia</name>
    <dbReference type="NCBI Taxonomy" id="5886"/>
    <lineage>
        <taxon>Eukaryota</taxon>
        <taxon>Sar</taxon>
        <taxon>Alveolata</taxon>
        <taxon>Ciliophora</taxon>
        <taxon>Intramacronucleata</taxon>
        <taxon>Oligohymenophorea</taxon>
        <taxon>Peniculida</taxon>
        <taxon>Parameciidae</taxon>
        <taxon>Paramecium</taxon>
    </lineage>
</organism>
<feature type="compositionally biased region" description="Basic residues" evidence="1">
    <location>
        <begin position="57"/>
        <end position="66"/>
    </location>
</feature>
<proteinExistence type="predicted"/>
<evidence type="ECO:0000313" key="2">
    <source>
        <dbReference type="EMBL" id="CAD8044803.1"/>
    </source>
</evidence>
<evidence type="ECO:0000256" key="1">
    <source>
        <dbReference type="SAM" id="MobiDB-lite"/>
    </source>
</evidence>
<reference evidence="2" key="1">
    <citation type="submission" date="2021-01" db="EMBL/GenBank/DDBJ databases">
        <authorList>
            <consortium name="Genoscope - CEA"/>
            <person name="William W."/>
        </authorList>
    </citation>
    <scope>NUCLEOTIDE SEQUENCE</scope>
</reference>
<keyword evidence="3" id="KW-1185">Reference proteome</keyword>
<dbReference type="AlphaFoldDB" id="A0A8S1JQH0"/>
<accession>A0A8S1JQH0</accession>
<name>A0A8S1JQH0_PARPR</name>
<feature type="region of interest" description="Disordered" evidence="1">
    <location>
        <begin position="57"/>
        <end position="89"/>
    </location>
</feature>
<comment type="caution">
    <text evidence="2">The sequence shown here is derived from an EMBL/GenBank/DDBJ whole genome shotgun (WGS) entry which is preliminary data.</text>
</comment>